<dbReference type="Proteomes" id="UP000256304">
    <property type="component" value="Unassembled WGS sequence"/>
</dbReference>
<comment type="caution">
    <text evidence="2">The sequence shown here is derived from an EMBL/GenBank/DDBJ whole genome shotgun (WGS) entry which is preliminary data.</text>
</comment>
<reference evidence="2 3" key="1">
    <citation type="submission" date="2018-08" db="EMBL/GenBank/DDBJ databases">
        <title>Genomic Encyclopedia of Type Strains, Phase III (KMG-III): the genomes of soil and plant-associated and newly described type strains.</title>
        <authorList>
            <person name="Whitman W."/>
        </authorList>
    </citation>
    <scope>NUCLEOTIDE SEQUENCE [LARGE SCALE GENOMIC DNA]</scope>
    <source>
        <strain evidence="2 3">CGMCC 1.10966</strain>
    </source>
</reference>
<accession>A0A3D9SEW0</accession>
<dbReference type="PANTHER" id="PTHR33990:SF1">
    <property type="entry name" value="PROTEIN YJDN"/>
    <property type="match status" value="1"/>
</dbReference>
<feature type="domain" description="PhnB-like" evidence="1">
    <location>
        <begin position="3"/>
        <end position="132"/>
    </location>
</feature>
<keyword evidence="3" id="KW-1185">Reference proteome</keyword>
<dbReference type="OrthoDB" id="9795306at2"/>
<sequence>MAISAYLNFPGNTREAVEYYAEVFNVEVTNLATFDSVPAHPDYPLPPGTEKHIMHARIHAYGSDLMFSDTFPGMPLTMGNNITLALIINDAEELTRVYNRISGDGTATMPLQETFWSKLYGQATDKFGILWQFNMEV</sequence>
<dbReference type="RefSeq" id="WP_116188628.1">
    <property type="nucleotide sequence ID" value="NZ_QTTN01000008.1"/>
</dbReference>
<protein>
    <submittedName>
        <fullName evidence="2">PhnB protein</fullName>
    </submittedName>
</protein>
<gene>
    <name evidence="2" type="ORF">A8990_1087</name>
</gene>
<organism evidence="2 3">
    <name type="scientific">Paenibacillus taihuensis</name>
    <dbReference type="NCBI Taxonomy" id="1156355"/>
    <lineage>
        <taxon>Bacteria</taxon>
        <taxon>Bacillati</taxon>
        <taxon>Bacillota</taxon>
        <taxon>Bacilli</taxon>
        <taxon>Bacillales</taxon>
        <taxon>Paenibacillaceae</taxon>
        <taxon>Paenibacillus</taxon>
    </lineage>
</organism>
<dbReference type="InterPro" id="IPR028973">
    <property type="entry name" value="PhnB-like"/>
</dbReference>
<dbReference type="CDD" id="cd06588">
    <property type="entry name" value="PhnB_like"/>
    <property type="match status" value="1"/>
</dbReference>
<evidence type="ECO:0000313" key="2">
    <source>
        <dbReference type="EMBL" id="REE88511.1"/>
    </source>
</evidence>
<dbReference type="Pfam" id="PF06983">
    <property type="entry name" value="3-dmu-9_3-mt"/>
    <property type="match status" value="1"/>
</dbReference>
<dbReference type="EMBL" id="QTTN01000008">
    <property type="protein sequence ID" value="REE88511.1"/>
    <property type="molecule type" value="Genomic_DNA"/>
</dbReference>
<evidence type="ECO:0000313" key="3">
    <source>
        <dbReference type="Proteomes" id="UP000256304"/>
    </source>
</evidence>
<proteinExistence type="predicted"/>
<name>A0A3D9SEW0_9BACL</name>
<dbReference type="Gene3D" id="3.10.180.10">
    <property type="entry name" value="2,3-Dihydroxybiphenyl 1,2-Dioxygenase, domain 1"/>
    <property type="match status" value="1"/>
</dbReference>
<dbReference type="SUPFAM" id="SSF54593">
    <property type="entry name" value="Glyoxalase/Bleomycin resistance protein/Dihydroxybiphenyl dioxygenase"/>
    <property type="match status" value="1"/>
</dbReference>
<evidence type="ECO:0000259" key="1">
    <source>
        <dbReference type="Pfam" id="PF06983"/>
    </source>
</evidence>
<dbReference type="InterPro" id="IPR029068">
    <property type="entry name" value="Glyas_Bleomycin-R_OHBP_Dase"/>
</dbReference>
<dbReference type="AlphaFoldDB" id="A0A3D9SEW0"/>
<dbReference type="PANTHER" id="PTHR33990">
    <property type="entry name" value="PROTEIN YJDN-RELATED"/>
    <property type="match status" value="1"/>
</dbReference>